<reference evidence="3" key="2">
    <citation type="journal article" date="2020" name="BMC">
        <title>Leishmania infection induces a limited differential gene expression in the sand fly midgut.</title>
        <authorList>
            <person name="Coutinho-Abreu I.V."/>
            <person name="Serafim T.D."/>
            <person name="Meneses C."/>
            <person name="Kamhawi S."/>
            <person name="Oliveira F."/>
            <person name="Valenzuela J.G."/>
        </authorList>
    </citation>
    <scope>NUCLEOTIDE SEQUENCE</scope>
    <source>
        <strain evidence="3">Jacobina</strain>
        <tissue evidence="3">Midgut</tissue>
    </source>
</reference>
<dbReference type="AlphaFoldDB" id="A0A1B0EU36"/>
<dbReference type="InterPro" id="IPR006578">
    <property type="entry name" value="MADF-dom"/>
</dbReference>
<dbReference type="GO" id="GO:0006357">
    <property type="term" value="P:regulation of transcription by RNA polymerase II"/>
    <property type="evidence" value="ECO:0007669"/>
    <property type="project" value="TreeGrafter"/>
</dbReference>
<dbReference type="GeneID" id="129786127"/>
<dbReference type="GO" id="GO:0005634">
    <property type="term" value="C:nucleus"/>
    <property type="evidence" value="ECO:0007669"/>
    <property type="project" value="TreeGrafter"/>
</dbReference>
<dbReference type="PANTHER" id="PTHR12243:SF67">
    <property type="entry name" value="COREPRESSOR OF PANGOLIN, ISOFORM A-RELATED"/>
    <property type="match status" value="1"/>
</dbReference>
<sequence>MLDRMGDLDKCIIEEYAKCRAFYDKSHPNFKDRVHTEKAWMEIAAKLGYNANLLKERMYQLRNRYNLEKRKLETMRQEGEEPRCTWALYNLMTFLDGHIRPRKSYKAMMRRNQQRQGNHLPNIARQHQQYIDSIAGGSECSLFELQRQQQENYQKMVEGPSDVKAEYIYDSYGSNVDEVEEEDAANQQSPNGVENFINPTVVLGADDSKDDAAENSEQKQSANVSELSQPQASTSQPSTPYINVRNVDGLKRKHSEISGHHHDQMYLQNQLLNRHNFERRADKFNAFGHFMATSLAEMPEHRALELVAKFTIQLVNALGEKH</sequence>
<dbReference type="Proteomes" id="UP000092461">
    <property type="component" value="Unassembled WGS sequence"/>
</dbReference>
<dbReference type="EMBL" id="AJWK01013748">
    <property type="status" value="NOT_ANNOTATED_CDS"/>
    <property type="molecule type" value="Genomic_DNA"/>
</dbReference>
<keyword evidence="3" id="KW-0808">Transferase</keyword>
<dbReference type="GO" id="GO:0005667">
    <property type="term" value="C:transcription regulator complex"/>
    <property type="evidence" value="ECO:0007669"/>
    <property type="project" value="TreeGrafter"/>
</dbReference>
<evidence type="ECO:0000313" key="3">
    <source>
        <dbReference type="EMBL" id="MBC1177025.1"/>
    </source>
</evidence>
<keyword evidence="5" id="KW-1185">Reference proteome</keyword>
<evidence type="ECO:0000256" key="1">
    <source>
        <dbReference type="SAM" id="MobiDB-lite"/>
    </source>
</evidence>
<dbReference type="EnsemblMetazoa" id="LLOJ004368-RA">
    <property type="protein sequence ID" value="LLOJ004368-PA"/>
    <property type="gene ID" value="LLOJ004368"/>
</dbReference>
<dbReference type="VEuPathDB" id="VectorBase:LLONM1_004283"/>
<feature type="compositionally biased region" description="Low complexity" evidence="1">
    <location>
        <begin position="228"/>
        <end position="240"/>
    </location>
</feature>
<organism evidence="4 5">
    <name type="scientific">Lutzomyia longipalpis</name>
    <name type="common">Sand fly</name>
    <dbReference type="NCBI Taxonomy" id="7200"/>
    <lineage>
        <taxon>Eukaryota</taxon>
        <taxon>Metazoa</taxon>
        <taxon>Ecdysozoa</taxon>
        <taxon>Arthropoda</taxon>
        <taxon>Hexapoda</taxon>
        <taxon>Insecta</taxon>
        <taxon>Pterygota</taxon>
        <taxon>Neoptera</taxon>
        <taxon>Endopterygota</taxon>
        <taxon>Diptera</taxon>
        <taxon>Nematocera</taxon>
        <taxon>Psychodoidea</taxon>
        <taxon>Psychodidae</taxon>
        <taxon>Lutzomyia</taxon>
        <taxon>Lutzomyia</taxon>
    </lineage>
</organism>
<dbReference type="GO" id="GO:0016301">
    <property type="term" value="F:kinase activity"/>
    <property type="evidence" value="ECO:0007669"/>
    <property type="project" value="UniProtKB-KW"/>
</dbReference>
<feature type="domain" description="MADF" evidence="2">
    <location>
        <begin position="11"/>
        <end position="100"/>
    </location>
</feature>
<dbReference type="RefSeq" id="XP_055676934.1">
    <property type="nucleotide sequence ID" value="XM_055820959.1"/>
</dbReference>
<dbReference type="EMBL" id="GITU01008322">
    <property type="protein sequence ID" value="MBC1177025.1"/>
    <property type="molecule type" value="Transcribed_RNA"/>
</dbReference>
<reference evidence="4" key="3">
    <citation type="submission" date="2020-05" db="UniProtKB">
        <authorList>
            <consortium name="EnsemblMetazoa"/>
        </authorList>
    </citation>
    <scope>IDENTIFICATION</scope>
    <source>
        <strain evidence="4">Jacobina</strain>
    </source>
</reference>
<dbReference type="Pfam" id="PF10545">
    <property type="entry name" value="MADF_DNA_bdg"/>
    <property type="match status" value="1"/>
</dbReference>
<evidence type="ECO:0000313" key="4">
    <source>
        <dbReference type="EnsemblMetazoa" id="LLOJ004368-PA"/>
    </source>
</evidence>
<dbReference type="PROSITE" id="PS51029">
    <property type="entry name" value="MADF"/>
    <property type="match status" value="1"/>
</dbReference>
<feature type="region of interest" description="Disordered" evidence="1">
    <location>
        <begin position="206"/>
        <end position="243"/>
    </location>
</feature>
<dbReference type="OrthoDB" id="7408914at2759"/>
<reference evidence="5" key="1">
    <citation type="submission" date="2012-05" db="EMBL/GenBank/DDBJ databases">
        <title>Whole Genome Assembly of Lutzomyia longipalpis.</title>
        <authorList>
            <person name="Richards S."/>
            <person name="Qu C."/>
            <person name="Dillon R."/>
            <person name="Worley K."/>
            <person name="Scherer S."/>
            <person name="Batterton M."/>
            <person name="Taylor A."/>
            <person name="Hawes A."/>
            <person name="Hernandez B."/>
            <person name="Kovar C."/>
            <person name="Mandapat C."/>
            <person name="Pham C."/>
            <person name="Qu C."/>
            <person name="Jing C."/>
            <person name="Bess C."/>
            <person name="Bandaranaike D."/>
            <person name="Ngo D."/>
            <person name="Ongeri F."/>
            <person name="Arias F."/>
            <person name="Lara F."/>
            <person name="Weissenberger G."/>
            <person name="Kamau G."/>
            <person name="Han H."/>
            <person name="Shen H."/>
            <person name="Dinh H."/>
            <person name="Khalil I."/>
            <person name="Jones J."/>
            <person name="Shafer J."/>
            <person name="Jayaseelan J."/>
            <person name="Quiroz J."/>
            <person name="Blankenburg K."/>
            <person name="Nguyen L."/>
            <person name="Jackson L."/>
            <person name="Francisco L."/>
            <person name="Tang L.-Y."/>
            <person name="Pu L.-L."/>
            <person name="Perales L."/>
            <person name="Lorensuhewa L."/>
            <person name="Munidasa M."/>
            <person name="Coyle M."/>
            <person name="Taylor M."/>
            <person name="Puazo M."/>
            <person name="Firestine M."/>
            <person name="Scheel M."/>
            <person name="Javaid M."/>
            <person name="Wang M."/>
            <person name="Li M."/>
            <person name="Tabassum N."/>
            <person name="Saada N."/>
            <person name="Osuji N."/>
            <person name="Aqrawi P."/>
            <person name="Fu Q."/>
            <person name="Thornton R."/>
            <person name="Raj R."/>
            <person name="Goodspeed R."/>
            <person name="Mata R."/>
            <person name="Najjar R."/>
            <person name="Gubbala S."/>
            <person name="Lee S."/>
            <person name="Denson S."/>
            <person name="Patil S."/>
            <person name="Macmil S."/>
            <person name="Qi S."/>
            <person name="Matskevitch T."/>
            <person name="Palculict T."/>
            <person name="Mathew T."/>
            <person name="Vee V."/>
            <person name="Velamala V."/>
            <person name="Korchina V."/>
            <person name="Cai W."/>
            <person name="Liu W."/>
            <person name="Dai W."/>
            <person name="Zou X."/>
            <person name="Zhu Y."/>
            <person name="Zhang Y."/>
            <person name="Wu Y.-Q."/>
            <person name="Xin Y."/>
            <person name="Nazarath L."/>
            <person name="Kovar C."/>
            <person name="Han Y."/>
            <person name="Muzny D."/>
            <person name="Gibbs R."/>
        </authorList>
    </citation>
    <scope>NUCLEOTIDE SEQUENCE [LARGE SCALE GENOMIC DNA]</scope>
    <source>
        <strain evidence="5">Jacobina</strain>
    </source>
</reference>
<proteinExistence type="predicted"/>
<name>A0A1B0EU36_LUTLO</name>
<accession>A0A1B0EU36</accession>
<dbReference type="InterPro" id="IPR039353">
    <property type="entry name" value="TF_Adf1"/>
</dbReference>
<dbReference type="SMART" id="SM00595">
    <property type="entry name" value="MADF"/>
    <property type="match status" value="1"/>
</dbReference>
<dbReference type="VEuPathDB" id="VectorBase:LLOJ004368"/>
<protein>
    <submittedName>
        <fullName evidence="3">Putative serine/threonine-protein kinase mark-a</fullName>
    </submittedName>
</protein>
<evidence type="ECO:0000313" key="5">
    <source>
        <dbReference type="Proteomes" id="UP000092461"/>
    </source>
</evidence>
<keyword evidence="3" id="KW-0418">Kinase</keyword>
<dbReference type="KEGG" id="lll:129786127"/>
<evidence type="ECO:0000259" key="2">
    <source>
        <dbReference type="PROSITE" id="PS51029"/>
    </source>
</evidence>
<feature type="compositionally biased region" description="Polar residues" evidence="1">
    <location>
        <begin position="218"/>
        <end position="227"/>
    </location>
</feature>
<dbReference type="PANTHER" id="PTHR12243">
    <property type="entry name" value="MADF DOMAIN TRANSCRIPTION FACTOR"/>
    <property type="match status" value="1"/>
</dbReference>